<protein>
    <submittedName>
        <fullName evidence="1">Uncharacterized protein</fullName>
    </submittedName>
</protein>
<reference evidence="1 2" key="1">
    <citation type="submission" date="2016-10" db="EMBL/GenBank/DDBJ databases">
        <authorList>
            <person name="de Groot N.N."/>
        </authorList>
    </citation>
    <scope>NUCLEOTIDE SEQUENCE [LARGE SCALE GENOMIC DNA]</scope>
    <source>
        <strain evidence="1 2">LMG 2158</strain>
    </source>
</reference>
<proteinExistence type="predicted"/>
<accession>A0A1H6NYW1</accession>
<name>A0A1H6NYW1_9PSED</name>
<evidence type="ECO:0000313" key="1">
    <source>
        <dbReference type="EMBL" id="SEI22297.1"/>
    </source>
</evidence>
<evidence type="ECO:0000313" key="2">
    <source>
        <dbReference type="Proteomes" id="UP000182272"/>
    </source>
</evidence>
<sequence length="115" mass="12699">MKVSIKLRLSLEEDHYDVNLELPGTIPTAESPFLFGVDQFQLKAKNPDKPDEPDTIDDKTVDKLLQVAIGTGGQLYVAVKPPKSLIHAAGVEKVVKNLEVLVAEGNYDTDKHKFN</sequence>
<dbReference type="EMBL" id="LT629972">
    <property type="protein sequence ID" value="SEI22297.1"/>
    <property type="molecule type" value="Genomic_DNA"/>
</dbReference>
<organism evidence="1 2">
    <name type="scientific">Pseudomonas asplenii</name>
    <dbReference type="NCBI Taxonomy" id="53407"/>
    <lineage>
        <taxon>Bacteria</taxon>
        <taxon>Pseudomonadati</taxon>
        <taxon>Pseudomonadota</taxon>
        <taxon>Gammaproteobacteria</taxon>
        <taxon>Pseudomonadales</taxon>
        <taxon>Pseudomonadaceae</taxon>
        <taxon>Pseudomonas</taxon>
    </lineage>
</organism>
<dbReference type="Proteomes" id="UP000182272">
    <property type="component" value="Chromosome I"/>
</dbReference>
<gene>
    <name evidence="1" type="ORF">SAMN05216581_4772</name>
</gene>
<dbReference type="RefSeq" id="WP_010446337.1">
    <property type="nucleotide sequence ID" value="NZ_LT629972.1"/>
</dbReference>
<dbReference type="AlphaFoldDB" id="A0A1H6NYW1"/>